<dbReference type="AlphaFoldDB" id="A0A4R5XI95"/>
<dbReference type="InterPro" id="IPR032675">
    <property type="entry name" value="LRR_dom_sf"/>
</dbReference>
<dbReference type="SUPFAM" id="SSF52047">
    <property type="entry name" value="RNI-like"/>
    <property type="match status" value="1"/>
</dbReference>
<sequence>MADSKIKGLQEHTPLFLQKGLQYLPDDLLRRVFEVGYEDHNNNNNYNYNNHKSGYVFAMRVSSVSSHFRRVALDSPRIWRRVNNYMSADILTLLIDRSKNADLYITVKGECYDGPKPQPLESFMKTVIKECHRWAAFSYDRRVDGDGVSILCQYPDLQLPRLSSIAYRTHCPDEMMARDALDVFRRWNLPQLHHLSIFNGFVHDAAGWASLTSCTLNLDWHNHRLGHGDGEWDVCMALDGLTVLPSLESLSLIFSSFEESKFFSSIRTPLDFARLKTLSLTFYTCNDEGFITSLVCSNPYPSLQSLTLKGERDFSGSVTLALFADKLPPLTSISVEEFERVRPFDELNKVHFFPWKIVRLKDIGGLSENDVTVISEALMRCPQFQRLEILHCSSNLKWHLRTLKSRMGNRLLLRTYIKSSSLTYNFTTKFSGSLVSDSIANIARFKTVSTQRFLPLPSIVIFLRDKVPLARAFSVFIEPTDVELSVHLVIWWFFVAREQTLGTI</sequence>
<protein>
    <submittedName>
        <fullName evidence="1">Uncharacterized protein</fullName>
    </submittedName>
</protein>
<dbReference type="EMBL" id="ML170156">
    <property type="protein sequence ID" value="TDL30037.1"/>
    <property type="molecule type" value="Genomic_DNA"/>
</dbReference>
<reference evidence="1 2" key="1">
    <citation type="submission" date="2018-06" db="EMBL/GenBank/DDBJ databases">
        <title>A transcriptomic atlas of mushroom development highlights an independent origin of complex multicellularity.</title>
        <authorList>
            <consortium name="DOE Joint Genome Institute"/>
            <person name="Krizsan K."/>
            <person name="Almasi E."/>
            <person name="Merenyi Z."/>
            <person name="Sahu N."/>
            <person name="Viragh M."/>
            <person name="Koszo T."/>
            <person name="Mondo S."/>
            <person name="Kiss B."/>
            <person name="Balint B."/>
            <person name="Kues U."/>
            <person name="Barry K."/>
            <person name="Hegedus J.C."/>
            <person name="Henrissat B."/>
            <person name="Johnson J."/>
            <person name="Lipzen A."/>
            <person name="Ohm R."/>
            <person name="Nagy I."/>
            <person name="Pangilinan J."/>
            <person name="Yan J."/>
            <person name="Xiong Y."/>
            <person name="Grigoriev I.V."/>
            <person name="Hibbett D.S."/>
            <person name="Nagy L.G."/>
        </authorList>
    </citation>
    <scope>NUCLEOTIDE SEQUENCE [LARGE SCALE GENOMIC DNA]</scope>
    <source>
        <strain evidence="1 2">SZMC22713</strain>
    </source>
</reference>
<dbReference type="Proteomes" id="UP000294933">
    <property type="component" value="Unassembled WGS sequence"/>
</dbReference>
<evidence type="ECO:0000313" key="1">
    <source>
        <dbReference type="EMBL" id="TDL30037.1"/>
    </source>
</evidence>
<name>A0A4R5XI95_9AGAM</name>
<gene>
    <name evidence="1" type="ORF">BD410DRAFT_798468</name>
</gene>
<organism evidence="1 2">
    <name type="scientific">Rickenella mellea</name>
    <dbReference type="NCBI Taxonomy" id="50990"/>
    <lineage>
        <taxon>Eukaryota</taxon>
        <taxon>Fungi</taxon>
        <taxon>Dikarya</taxon>
        <taxon>Basidiomycota</taxon>
        <taxon>Agaricomycotina</taxon>
        <taxon>Agaricomycetes</taxon>
        <taxon>Hymenochaetales</taxon>
        <taxon>Rickenellaceae</taxon>
        <taxon>Rickenella</taxon>
    </lineage>
</organism>
<dbReference type="VEuPathDB" id="FungiDB:BD410DRAFT_798468"/>
<evidence type="ECO:0000313" key="2">
    <source>
        <dbReference type="Proteomes" id="UP000294933"/>
    </source>
</evidence>
<proteinExistence type="predicted"/>
<dbReference type="OrthoDB" id="3365698at2759"/>
<dbReference type="Gene3D" id="3.80.10.10">
    <property type="entry name" value="Ribonuclease Inhibitor"/>
    <property type="match status" value="1"/>
</dbReference>
<dbReference type="STRING" id="50990.A0A4R5XI95"/>
<keyword evidence="2" id="KW-1185">Reference proteome</keyword>
<accession>A0A4R5XI95</accession>